<keyword evidence="2" id="KW-0472">Membrane</keyword>
<feature type="domain" description="Phosphatidic acid phosphatase type 2/haloperoxidase" evidence="3">
    <location>
        <begin position="137"/>
        <end position="252"/>
    </location>
</feature>
<reference evidence="4 5" key="1">
    <citation type="journal article" date="2010" name="Stand. Genomic Sci.">
        <title>Complete genome sequence of Intrasporangium calvum type strain (7 KIP).</title>
        <authorList>
            <person name="Del Rio T.G."/>
            <person name="Chertkov O."/>
            <person name="Yasawong M."/>
            <person name="Lucas S."/>
            <person name="Deshpande S."/>
            <person name="Cheng J.F."/>
            <person name="Detter C."/>
            <person name="Tapia R."/>
            <person name="Han C."/>
            <person name="Goodwin L."/>
            <person name="Pitluck S."/>
            <person name="Liolios K."/>
            <person name="Ivanova N."/>
            <person name="Mavromatis K."/>
            <person name="Pati A."/>
            <person name="Chen A."/>
            <person name="Palaniappan K."/>
            <person name="Land M."/>
            <person name="Hauser L."/>
            <person name="Chang Y.J."/>
            <person name="Jeffries C.D."/>
            <person name="Rohde M."/>
            <person name="Pukall R."/>
            <person name="Sikorski J."/>
            <person name="Goker M."/>
            <person name="Woyke T."/>
            <person name="Bristow J."/>
            <person name="Eisen J.A."/>
            <person name="Markowitz V."/>
            <person name="Hugenholtz P."/>
            <person name="Kyrpides N.C."/>
            <person name="Klenk H.P."/>
            <person name="Lapidus A."/>
        </authorList>
    </citation>
    <scope>NUCLEOTIDE SEQUENCE [LARGE SCALE GENOMIC DNA]</scope>
    <source>
        <strain evidence="5">ATCC 23552 / DSM 43043 / JCM 3097 / NBRC 12989 / 7 KIP</strain>
    </source>
</reference>
<dbReference type="InterPro" id="IPR000326">
    <property type="entry name" value="PAP2/HPO"/>
</dbReference>
<keyword evidence="2" id="KW-0812">Transmembrane</keyword>
<dbReference type="Pfam" id="PF01569">
    <property type="entry name" value="PAP2"/>
    <property type="match status" value="1"/>
</dbReference>
<keyword evidence="2" id="KW-1133">Transmembrane helix</keyword>
<evidence type="ECO:0000256" key="1">
    <source>
        <dbReference type="SAM" id="MobiDB-lite"/>
    </source>
</evidence>
<dbReference type="PANTHER" id="PTHR14969">
    <property type="entry name" value="SPHINGOSINE-1-PHOSPHATE PHOSPHOHYDROLASE"/>
    <property type="match status" value="1"/>
</dbReference>
<feature type="transmembrane region" description="Helical" evidence="2">
    <location>
        <begin position="57"/>
        <end position="75"/>
    </location>
</feature>
<dbReference type="CDD" id="cd03392">
    <property type="entry name" value="PAP2_like_2"/>
    <property type="match status" value="1"/>
</dbReference>
<evidence type="ECO:0000313" key="4">
    <source>
        <dbReference type="EMBL" id="ADU49920.1"/>
    </source>
</evidence>
<dbReference type="SMART" id="SM00014">
    <property type="entry name" value="acidPPc"/>
    <property type="match status" value="1"/>
</dbReference>
<keyword evidence="5" id="KW-1185">Reference proteome</keyword>
<feature type="transmembrane region" description="Helical" evidence="2">
    <location>
        <begin position="185"/>
        <end position="203"/>
    </location>
</feature>
<dbReference type="Proteomes" id="UP000008914">
    <property type="component" value="Chromosome"/>
</dbReference>
<dbReference type="SUPFAM" id="SSF48317">
    <property type="entry name" value="Acid phosphatase/Vanadium-dependent haloperoxidase"/>
    <property type="match status" value="1"/>
</dbReference>
<name>E6SFA6_INTC7</name>
<dbReference type="EMBL" id="CP002343">
    <property type="protein sequence ID" value="ADU49920.1"/>
    <property type="molecule type" value="Genomic_DNA"/>
</dbReference>
<proteinExistence type="predicted"/>
<evidence type="ECO:0000313" key="5">
    <source>
        <dbReference type="Proteomes" id="UP000008914"/>
    </source>
</evidence>
<dbReference type="PANTHER" id="PTHR14969:SF13">
    <property type="entry name" value="AT30094P"/>
    <property type="match status" value="1"/>
</dbReference>
<protein>
    <submittedName>
        <fullName evidence="4">Phosphoesterase PA-phosphatase related protein</fullName>
    </submittedName>
</protein>
<feature type="transmembrane region" description="Helical" evidence="2">
    <location>
        <begin position="210"/>
        <end position="231"/>
    </location>
</feature>
<feature type="transmembrane region" description="Helical" evidence="2">
    <location>
        <begin position="140"/>
        <end position="157"/>
    </location>
</feature>
<feature type="transmembrane region" description="Helical" evidence="2">
    <location>
        <begin position="237"/>
        <end position="258"/>
    </location>
</feature>
<dbReference type="HOGENOM" id="CLU_072573_3_1_11"/>
<feature type="region of interest" description="Disordered" evidence="1">
    <location>
        <begin position="263"/>
        <end position="293"/>
    </location>
</feature>
<dbReference type="InterPro" id="IPR036938">
    <property type="entry name" value="PAP2/HPO_sf"/>
</dbReference>
<feature type="compositionally biased region" description="Basic and acidic residues" evidence="1">
    <location>
        <begin position="13"/>
        <end position="22"/>
    </location>
</feature>
<feature type="region of interest" description="Disordered" evidence="1">
    <location>
        <begin position="1"/>
        <end position="45"/>
    </location>
</feature>
<gene>
    <name evidence="4" type="ordered locus">Intca_3441</name>
</gene>
<sequence length="293" mass="31849">MPDRLPDQTADGTSRRLTDRATDPITHPATHPATHPKGAAPEARPAAYGRGRRMLKAVGYGLLFAAPVTFLAFVVQQKVTPVLDIDEAAIAEATEVTRTNEVLRELLVMWQEATQPKWVYIAGTLVCLWIWRRHHLKTRALWAFVTMMVAWNLQLVLKEVVRRARPIVSDPIEQAPGYSFPSGHAANAAAAATILTLLVWPVLSERAKPWVTGAAVAFALITGLDRVFLGVHYPSDVTAGLLLGVGLGIASYVGYLGWNPASQDAPLPPEGTAGPEPHSLNPQPPEESDDDER</sequence>
<dbReference type="Gene3D" id="1.20.144.10">
    <property type="entry name" value="Phosphatidic acid phosphatase type 2/haloperoxidase"/>
    <property type="match status" value="1"/>
</dbReference>
<dbReference type="RefSeq" id="WP_013494232.1">
    <property type="nucleotide sequence ID" value="NC_014830.1"/>
</dbReference>
<dbReference type="AlphaFoldDB" id="E6SFA6"/>
<dbReference type="KEGG" id="ica:Intca_3441"/>
<organism evidence="4 5">
    <name type="scientific">Intrasporangium calvum (strain ATCC 23552 / DSM 43043 / JCM 3097 / NBRC 12989 / NCIMB 10167 / NRRL B-3866 / 7 KIP)</name>
    <dbReference type="NCBI Taxonomy" id="710696"/>
    <lineage>
        <taxon>Bacteria</taxon>
        <taxon>Bacillati</taxon>
        <taxon>Actinomycetota</taxon>
        <taxon>Actinomycetes</taxon>
        <taxon>Micrococcales</taxon>
        <taxon>Intrasporangiaceae</taxon>
        <taxon>Intrasporangium</taxon>
    </lineage>
</organism>
<evidence type="ECO:0000259" key="3">
    <source>
        <dbReference type="SMART" id="SM00014"/>
    </source>
</evidence>
<evidence type="ECO:0000256" key="2">
    <source>
        <dbReference type="SAM" id="Phobius"/>
    </source>
</evidence>
<dbReference type="eggNOG" id="COG0671">
    <property type="taxonomic scope" value="Bacteria"/>
</dbReference>
<dbReference type="STRING" id="710696.Intca_3441"/>
<accession>E6SFA6</accession>